<gene>
    <name evidence="1" type="ORF">JOB18_007321</name>
</gene>
<comment type="caution">
    <text evidence="1">The sequence shown here is derived from an EMBL/GenBank/DDBJ whole genome shotgun (WGS) entry which is preliminary data.</text>
</comment>
<proteinExistence type="predicted"/>
<evidence type="ECO:0000313" key="2">
    <source>
        <dbReference type="Proteomes" id="UP000693946"/>
    </source>
</evidence>
<reference evidence="1 2" key="1">
    <citation type="journal article" date="2021" name="Sci. Rep.">
        <title>Chromosome anchoring in Senegalese sole (Solea senegalensis) reveals sex-associated markers and genome rearrangements in flatfish.</title>
        <authorList>
            <person name="Guerrero-Cozar I."/>
            <person name="Gomez-Garrido J."/>
            <person name="Berbel C."/>
            <person name="Martinez-Blanch J.F."/>
            <person name="Alioto T."/>
            <person name="Claros M.G."/>
            <person name="Gagnaire P.A."/>
            <person name="Manchado M."/>
        </authorList>
    </citation>
    <scope>NUCLEOTIDE SEQUENCE [LARGE SCALE GENOMIC DNA]</scope>
    <source>
        <strain evidence="1">Sse05_10M</strain>
    </source>
</reference>
<evidence type="ECO:0000313" key="1">
    <source>
        <dbReference type="EMBL" id="KAG7456505.1"/>
    </source>
</evidence>
<organism evidence="1 2">
    <name type="scientific">Solea senegalensis</name>
    <name type="common">Senegalese sole</name>
    <dbReference type="NCBI Taxonomy" id="28829"/>
    <lineage>
        <taxon>Eukaryota</taxon>
        <taxon>Metazoa</taxon>
        <taxon>Chordata</taxon>
        <taxon>Craniata</taxon>
        <taxon>Vertebrata</taxon>
        <taxon>Euteleostomi</taxon>
        <taxon>Actinopterygii</taxon>
        <taxon>Neopterygii</taxon>
        <taxon>Teleostei</taxon>
        <taxon>Neoteleostei</taxon>
        <taxon>Acanthomorphata</taxon>
        <taxon>Carangaria</taxon>
        <taxon>Pleuronectiformes</taxon>
        <taxon>Pleuronectoidei</taxon>
        <taxon>Soleidae</taxon>
        <taxon>Solea</taxon>
    </lineage>
</organism>
<accession>A0AAV6PCE6</accession>
<dbReference type="AlphaFoldDB" id="A0AAV6PCE6"/>
<dbReference type="EMBL" id="JAGKHQ010001405">
    <property type="protein sequence ID" value="KAG7456505.1"/>
    <property type="molecule type" value="Genomic_DNA"/>
</dbReference>
<keyword evidence="2" id="KW-1185">Reference proteome</keyword>
<feature type="non-terminal residue" evidence="1">
    <location>
        <position position="208"/>
    </location>
</feature>
<name>A0AAV6PCE6_SOLSE</name>
<dbReference type="Proteomes" id="UP000693946">
    <property type="component" value="Unassembled WGS sequence"/>
</dbReference>
<sequence length="208" mass="22963">MVDVLVDKICCMPHSHCHLPSYSLYLPSHPSCSSSIIAALSSDTDLGEVASAALQLDTAVVLRKAQMKCGAMDHMDLLSTAPDGMRSCCFIFLIVSDLYSSESKAEPITMVLMQLIYHNAKFAQTVSIYALSLHMIPQICAFRSQIDSLALVHRKNQHIMVRRCTGYLETPALEILELLSFFWTSLNSTFSASGHCFTSLHFGLGCKH</sequence>
<protein>
    <submittedName>
        <fullName evidence="1">Uncharacterized protein</fullName>
    </submittedName>
</protein>